<evidence type="ECO:0000313" key="3">
    <source>
        <dbReference type="Proteomes" id="UP000295341"/>
    </source>
</evidence>
<dbReference type="EMBL" id="SOBT01000013">
    <property type="protein sequence ID" value="TDU23244.1"/>
    <property type="molecule type" value="Genomic_DNA"/>
</dbReference>
<evidence type="ECO:0000256" key="1">
    <source>
        <dbReference type="SAM" id="Phobius"/>
    </source>
</evidence>
<gene>
    <name evidence="2" type="ORF">DFR24_4767</name>
</gene>
<feature type="transmembrane region" description="Helical" evidence="1">
    <location>
        <begin position="52"/>
        <end position="73"/>
    </location>
</feature>
<keyword evidence="3" id="KW-1185">Reference proteome</keyword>
<keyword evidence="1" id="KW-0812">Transmembrane</keyword>
<proteinExistence type="predicted"/>
<accession>A0A4R7NQK9</accession>
<protein>
    <submittedName>
        <fullName evidence="2">Uncharacterized protein</fullName>
    </submittedName>
</protein>
<keyword evidence="1" id="KW-0472">Membrane</keyword>
<feature type="transmembrane region" description="Helical" evidence="1">
    <location>
        <begin position="21"/>
        <end position="40"/>
    </location>
</feature>
<name>A0A4R7NQK9_9GAMM</name>
<organism evidence="2 3">
    <name type="scientific">Panacagrimonas perspica</name>
    <dbReference type="NCBI Taxonomy" id="381431"/>
    <lineage>
        <taxon>Bacteria</taxon>
        <taxon>Pseudomonadati</taxon>
        <taxon>Pseudomonadota</taxon>
        <taxon>Gammaproteobacteria</taxon>
        <taxon>Nevskiales</taxon>
        <taxon>Nevskiaceae</taxon>
        <taxon>Panacagrimonas</taxon>
    </lineage>
</organism>
<dbReference type="Proteomes" id="UP000295341">
    <property type="component" value="Unassembled WGS sequence"/>
</dbReference>
<comment type="caution">
    <text evidence="2">The sequence shown here is derived from an EMBL/GenBank/DDBJ whole genome shotgun (WGS) entry which is preliminary data.</text>
</comment>
<evidence type="ECO:0000313" key="2">
    <source>
        <dbReference type="EMBL" id="TDU23244.1"/>
    </source>
</evidence>
<keyword evidence="1" id="KW-1133">Transmembrane helix</keyword>
<dbReference type="AlphaFoldDB" id="A0A4R7NQK9"/>
<sequence>MRFAHVSPRTVRFWAWIDTSVIVLALPITAKAFLALIYGLNGLLGFDAEVPAFGAIQMFFVNLAGMLVAVWAIARLVHPIGLLAFIDAIGRSAVAMLIAWYALVENAPQALWLFVFTEGAGAVAQLRACLREPAPTGATLH</sequence>
<feature type="transmembrane region" description="Helical" evidence="1">
    <location>
        <begin position="80"/>
        <end position="103"/>
    </location>
</feature>
<dbReference type="OrthoDB" id="8926562at2"/>
<dbReference type="RefSeq" id="WP_133883914.1">
    <property type="nucleotide sequence ID" value="NZ_MWIN01000025.1"/>
</dbReference>
<reference evidence="2 3" key="1">
    <citation type="submission" date="2019-03" db="EMBL/GenBank/DDBJ databases">
        <title>Genomic Encyclopedia of Type Strains, Phase IV (KMG-IV): sequencing the most valuable type-strain genomes for metagenomic binning, comparative biology and taxonomic classification.</title>
        <authorList>
            <person name="Goeker M."/>
        </authorList>
    </citation>
    <scope>NUCLEOTIDE SEQUENCE [LARGE SCALE GENOMIC DNA]</scope>
    <source>
        <strain evidence="2 3">DSM 26377</strain>
    </source>
</reference>